<evidence type="ECO:0000313" key="2">
    <source>
        <dbReference type="EMBL" id="GBN76242.1"/>
    </source>
</evidence>
<dbReference type="EMBL" id="BGPR01017463">
    <property type="protein sequence ID" value="GBN76242.1"/>
    <property type="molecule type" value="Genomic_DNA"/>
</dbReference>
<evidence type="ECO:0000313" key="3">
    <source>
        <dbReference type="Proteomes" id="UP000499080"/>
    </source>
</evidence>
<dbReference type="Proteomes" id="UP000499080">
    <property type="component" value="Unassembled WGS sequence"/>
</dbReference>
<keyword evidence="3" id="KW-1185">Reference proteome</keyword>
<protein>
    <submittedName>
        <fullName evidence="2">Uncharacterized protein</fullName>
    </submittedName>
</protein>
<feature type="compositionally biased region" description="Basic and acidic residues" evidence="1">
    <location>
        <begin position="43"/>
        <end position="52"/>
    </location>
</feature>
<proteinExistence type="predicted"/>
<accession>A0A4Y2RKA4</accession>
<feature type="region of interest" description="Disordered" evidence="1">
    <location>
        <begin position="38"/>
        <end position="78"/>
    </location>
</feature>
<reference evidence="2 3" key="1">
    <citation type="journal article" date="2019" name="Sci. Rep.">
        <title>Orb-weaving spider Araneus ventricosus genome elucidates the spidroin gene catalogue.</title>
        <authorList>
            <person name="Kono N."/>
            <person name="Nakamura H."/>
            <person name="Ohtoshi R."/>
            <person name="Moran D.A.P."/>
            <person name="Shinohara A."/>
            <person name="Yoshida Y."/>
            <person name="Fujiwara M."/>
            <person name="Mori M."/>
            <person name="Tomita M."/>
            <person name="Arakawa K."/>
        </authorList>
    </citation>
    <scope>NUCLEOTIDE SEQUENCE [LARGE SCALE GENOMIC DNA]</scope>
</reference>
<evidence type="ECO:0000256" key="1">
    <source>
        <dbReference type="SAM" id="MobiDB-lite"/>
    </source>
</evidence>
<gene>
    <name evidence="2" type="ORF">AVEN_51299_1</name>
</gene>
<dbReference type="AlphaFoldDB" id="A0A4Y2RKA4"/>
<sequence>MDDLWWNLVTKLRPTGPEIETSTKPSLSDVLTTITDLTTGHTRPIDRTDLRRNKVSNPNPSDPEDDPPTDRCLQAHSPLLQDRPRIFIDMAGRSRF</sequence>
<comment type="caution">
    <text evidence="2">The sequence shown here is derived from an EMBL/GenBank/DDBJ whole genome shotgun (WGS) entry which is preliminary data.</text>
</comment>
<organism evidence="2 3">
    <name type="scientific">Araneus ventricosus</name>
    <name type="common">Orbweaver spider</name>
    <name type="synonym">Epeira ventricosa</name>
    <dbReference type="NCBI Taxonomy" id="182803"/>
    <lineage>
        <taxon>Eukaryota</taxon>
        <taxon>Metazoa</taxon>
        <taxon>Ecdysozoa</taxon>
        <taxon>Arthropoda</taxon>
        <taxon>Chelicerata</taxon>
        <taxon>Arachnida</taxon>
        <taxon>Araneae</taxon>
        <taxon>Araneomorphae</taxon>
        <taxon>Entelegynae</taxon>
        <taxon>Araneoidea</taxon>
        <taxon>Araneidae</taxon>
        <taxon>Araneus</taxon>
    </lineage>
</organism>
<name>A0A4Y2RKA4_ARAVE</name>